<evidence type="ECO:0000313" key="2">
    <source>
        <dbReference type="Proteomes" id="UP001162734"/>
    </source>
</evidence>
<gene>
    <name evidence="1" type="ORF">AMPC_39490</name>
</gene>
<sequence length="316" mass="34510">MALEPWPALHLEDWSDTKETLHRMAQVVGKIRLARAHPVNHWWQVPLYVTARGLTTSTVPDGERLFEIRLDLVAHEVRVETSDGARAGFALEPMAVADFHDRLLGALGGLGIAVSIRPATCEIPDERLGLDEDRVHASYDAAAVRRFFQVLARTSEVMARARGRFLGKASPIQFFWGSFDLALTFFSGRRAPERAGADAVTREAYSHEVVSVGFWPGGGGVDASFYAYAAPEPPGFADGEVAGGRYDPQLKEFLLPYEAVRRSGAPDQALLAFFESAYALGAELGRWDRQALERPEPASRAGSGWAAYEPAGLGLS</sequence>
<accession>A0ABM7XG77</accession>
<dbReference type="Pfam" id="PF19459">
    <property type="entry name" value="DUF5996"/>
    <property type="match status" value="1"/>
</dbReference>
<reference evidence="2" key="1">
    <citation type="journal article" date="2022" name="Int. J. Syst. Evol. Microbiol.">
        <title>Anaeromyxobacter oryzae sp. nov., Anaeromyxobacter diazotrophicus sp. nov. and Anaeromyxobacter paludicola sp. nov., isolated from paddy soils.</title>
        <authorList>
            <person name="Itoh H."/>
            <person name="Xu Z."/>
            <person name="Mise K."/>
            <person name="Masuda Y."/>
            <person name="Ushijima N."/>
            <person name="Hayakawa C."/>
            <person name="Shiratori Y."/>
            <person name="Senoo K."/>
        </authorList>
    </citation>
    <scope>NUCLEOTIDE SEQUENCE [LARGE SCALE GENOMIC DNA]</scope>
    <source>
        <strain evidence="2">Red630</strain>
    </source>
</reference>
<dbReference type="RefSeq" id="WP_248343409.1">
    <property type="nucleotide sequence ID" value="NZ_AP025592.1"/>
</dbReference>
<proteinExistence type="predicted"/>
<dbReference type="EMBL" id="AP025592">
    <property type="protein sequence ID" value="BDG10836.1"/>
    <property type="molecule type" value="Genomic_DNA"/>
</dbReference>
<keyword evidence="2" id="KW-1185">Reference proteome</keyword>
<organism evidence="1 2">
    <name type="scientific">Anaeromyxobacter paludicola</name>
    <dbReference type="NCBI Taxonomy" id="2918171"/>
    <lineage>
        <taxon>Bacteria</taxon>
        <taxon>Pseudomonadati</taxon>
        <taxon>Myxococcota</taxon>
        <taxon>Myxococcia</taxon>
        <taxon>Myxococcales</taxon>
        <taxon>Cystobacterineae</taxon>
        <taxon>Anaeromyxobacteraceae</taxon>
        <taxon>Anaeromyxobacter</taxon>
    </lineage>
</organism>
<name>A0ABM7XG77_9BACT</name>
<dbReference type="InterPro" id="IPR046038">
    <property type="entry name" value="DUF5996"/>
</dbReference>
<evidence type="ECO:0008006" key="3">
    <source>
        <dbReference type="Google" id="ProtNLM"/>
    </source>
</evidence>
<evidence type="ECO:0000313" key="1">
    <source>
        <dbReference type="EMBL" id="BDG10836.1"/>
    </source>
</evidence>
<protein>
    <recommendedName>
        <fullName evidence="3">Ava_C0101 and related proteins</fullName>
    </recommendedName>
</protein>
<dbReference type="Proteomes" id="UP001162734">
    <property type="component" value="Chromosome"/>
</dbReference>